<gene>
    <name evidence="1" type="ORF">FIV46_14215</name>
</gene>
<dbReference type="AlphaFoldDB" id="A0A501PA79"/>
<comment type="caution">
    <text evidence="1">The sequence shown here is derived from an EMBL/GenBank/DDBJ whole genome shotgun (WGS) entry which is preliminary data.</text>
</comment>
<accession>A0A501PA79</accession>
<evidence type="ECO:0000313" key="2">
    <source>
        <dbReference type="Proteomes" id="UP000319148"/>
    </source>
</evidence>
<dbReference type="EMBL" id="VFIY01000018">
    <property type="protein sequence ID" value="TPD57279.1"/>
    <property type="molecule type" value="Genomic_DNA"/>
</dbReference>
<proteinExistence type="predicted"/>
<dbReference type="Proteomes" id="UP000319148">
    <property type="component" value="Unassembled WGS sequence"/>
</dbReference>
<evidence type="ECO:0000313" key="1">
    <source>
        <dbReference type="EMBL" id="TPD57279.1"/>
    </source>
</evidence>
<dbReference type="OrthoDB" id="8481290at2"/>
<dbReference type="SUPFAM" id="SSF53850">
    <property type="entry name" value="Periplasmic binding protein-like II"/>
    <property type="match status" value="1"/>
</dbReference>
<protein>
    <submittedName>
        <fullName evidence="1">Amino acid ABC transporter substrate-binding protein</fullName>
    </submittedName>
</protein>
<name>A0A501PA79_9PROT</name>
<keyword evidence="2" id="KW-1185">Reference proteome</keyword>
<dbReference type="Gene3D" id="3.40.190.10">
    <property type="entry name" value="Periplasmic binding protein-like II"/>
    <property type="match status" value="2"/>
</dbReference>
<reference evidence="2" key="1">
    <citation type="submission" date="2019-06" db="EMBL/GenBank/DDBJ databases">
        <title>The complete genome of Emcibacter congregatus ZYLT.</title>
        <authorList>
            <person name="Zhao Z."/>
        </authorList>
    </citation>
    <scope>NUCLEOTIDE SEQUENCE [LARGE SCALE GENOMIC DNA]</scope>
    <source>
        <strain evidence="2">MCCC 1A06723</strain>
    </source>
</reference>
<dbReference type="RefSeq" id="WP_139941594.1">
    <property type="nucleotide sequence ID" value="NZ_JBHSYP010000005.1"/>
</dbReference>
<sequence>MDRVLFYRGVKRLFIIFFLGVPFCLPSASFSQVPNTPEAGKIKICGNFNIGFLSTLAPTLVTIYKHIGYQVELTSQPSLRCLKLTNEGLFDAEAFRTHKVEDIYPNLIKVPAPIGKITFAAYALDKSVKVENPDDLKKLRIGFVRGIQTLQSHTEGMNVTPANDPKQLVTLLTHHRVDVILMALSNARIVMSGNPEYQNIMSVNNQYLEYQMYHYVHKRHSDLIPLLNQTILELQGNGTITFHEY</sequence>
<organism evidence="1 2">
    <name type="scientific">Emcibacter nanhaiensis</name>
    <dbReference type="NCBI Taxonomy" id="1505037"/>
    <lineage>
        <taxon>Bacteria</taxon>
        <taxon>Pseudomonadati</taxon>
        <taxon>Pseudomonadota</taxon>
        <taxon>Alphaproteobacteria</taxon>
        <taxon>Emcibacterales</taxon>
        <taxon>Emcibacteraceae</taxon>
        <taxon>Emcibacter</taxon>
    </lineage>
</organism>